<comment type="caution">
    <text evidence="1">The sequence shown here is derived from an EMBL/GenBank/DDBJ whole genome shotgun (WGS) entry which is preliminary data.</text>
</comment>
<keyword evidence="2" id="KW-1185">Reference proteome</keyword>
<protein>
    <submittedName>
        <fullName evidence="1">Uncharacterized protein</fullName>
    </submittedName>
</protein>
<evidence type="ECO:0000313" key="1">
    <source>
        <dbReference type="EMBL" id="MDO0823321.1"/>
    </source>
</evidence>
<dbReference type="Proteomes" id="UP001176021">
    <property type="component" value="Unassembled WGS sequence"/>
</dbReference>
<accession>A0ABT8QTV4</accession>
<proteinExistence type="predicted"/>
<reference evidence="1" key="1">
    <citation type="submission" date="2022-05" db="EMBL/GenBank/DDBJ databases">
        <title>Expanded diversity of anoxic marine methylotrophy in a Black Sea sulfate reducing microorganism.</title>
        <authorList>
            <person name="Fischer P.Q."/>
            <person name="Stams A.J.M."/>
            <person name="Villanueva L."/>
            <person name="Sousa D.Z."/>
        </authorList>
    </citation>
    <scope>NUCLEOTIDE SEQUENCE</scope>
    <source>
        <strain evidence="1">P130</strain>
    </source>
</reference>
<name>A0ABT8QTV4_9FIRM</name>
<dbReference type="RefSeq" id="WP_302048742.1">
    <property type="nucleotide sequence ID" value="NZ_JAMJEV010000008.1"/>
</dbReference>
<dbReference type="EMBL" id="JAMJEV010000008">
    <property type="protein sequence ID" value="MDO0823321.1"/>
    <property type="molecule type" value="Genomic_DNA"/>
</dbReference>
<evidence type="ECO:0000313" key="2">
    <source>
        <dbReference type="Proteomes" id="UP001176021"/>
    </source>
</evidence>
<organism evidence="1 2">
    <name type="scientific">Desulfosporosinus nitroreducens</name>
    <dbReference type="NCBI Taxonomy" id="2018668"/>
    <lineage>
        <taxon>Bacteria</taxon>
        <taxon>Bacillati</taxon>
        <taxon>Bacillota</taxon>
        <taxon>Clostridia</taxon>
        <taxon>Eubacteriales</taxon>
        <taxon>Desulfitobacteriaceae</taxon>
        <taxon>Desulfosporosinus</taxon>
    </lineage>
</organism>
<sequence length="171" mass="20076">MIHETDNINNLEVNKVNFDLEPYLEKHIRNDELAKEIRNADIVLIPYNNFREINGPIFSEETVRFYAYLTDNLGGRTVEICVEEEDYKEIALHDETFNLGIMFLNGMLLPVLVNIISEYIKSLRGEKRANVKVTVVQREENSYREFKYEGDSRYVVETVETYLKKGENDNN</sequence>
<gene>
    <name evidence="1" type="ORF">M8H41_10700</name>
</gene>